<sequence length="72" mass="8146">MQGMTLLGNPETHFMDCSTCKIRFLQPWAQGGCIPKEWQDLELLIHRSLSDFFRLVNKVVKDEGGGCEYGAV</sequence>
<keyword evidence="3" id="KW-1185">Reference proteome</keyword>
<dbReference type="SUPFAM" id="SSF54452">
    <property type="entry name" value="MHC antigen-recognition domain"/>
    <property type="match status" value="1"/>
</dbReference>
<protein>
    <submittedName>
        <fullName evidence="2">Sorting nexin-3</fullName>
    </submittedName>
</protein>
<gene>
    <name evidence="2" type="ORF">DR999_PMT22476</name>
</gene>
<dbReference type="AlphaFoldDB" id="A0A4D9DHA9"/>
<proteinExistence type="predicted"/>
<comment type="caution">
    <text evidence="2">The sequence shown here is derived from an EMBL/GenBank/DDBJ whole genome shotgun (WGS) entry which is preliminary data.</text>
</comment>
<evidence type="ECO:0000256" key="1">
    <source>
        <dbReference type="ARBA" id="ARBA00023180"/>
    </source>
</evidence>
<reference evidence="2 3" key="1">
    <citation type="submission" date="2019-04" db="EMBL/GenBank/DDBJ databases">
        <title>Draft genome of the big-headed turtle Platysternon megacephalum.</title>
        <authorList>
            <person name="Gong S."/>
        </authorList>
    </citation>
    <scope>NUCLEOTIDE SEQUENCE [LARGE SCALE GENOMIC DNA]</scope>
    <source>
        <strain evidence="2">DO16091913</strain>
        <tissue evidence="2">Muscle</tissue>
    </source>
</reference>
<dbReference type="Proteomes" id="UP000297703">
    <property type="component" value="Unassembled WGS sequence"/>
</dbReference>
<keyword evidence="1" id="KW-0325">Glycoprotein</keyword>
<dbReference type="InterPro" id="IPR037055">
    <property type="entry name" value="MHC_I-like_Ag-recog_sf"/>
</dbReference>
<evidence type="ECO:0000313" key="2">
    <source>
        <dbReference type="EMBL" id="TFJ95821.1"/>
    </source>
</evidence>
<name>A0A4D9DHA9_9SAUR</name>
<dbReference type="Gene3D" id="3.30.500.10">
    <property type="entry name" value="MHC class I-like antigen recognition-like"/>
    <property type="match status" value="1"/>
</dbReference>
<organism evidence="2 3">
    <name type="scientific">Platysternon megacephalum</name>
    <name type="common">big-headed turtle</name>
    <dbReference type="NCBI Taxonomy" id="55544"/>
    <lineage>
        <taxon>Eukaryota</taxon>
        <taxon>Metazoa</taxon>
        <taxon>Chordata</taxon>
        <taxon>Craniata</taxon>
        <taxon>Vertebrata</taxon>
        <taxon>Euteleostomi</taxon>
        <taxon>Archelosauria</taxon>
        <taxon>Testudinata</taxon>
        <taxon>Testudines</taxon>
        <taxon>Cryptodira</taxon>
        <taxon>Durocryptodira</taxon>
        <taxon>Testudinoidea</taxon>
        <taxon>Platysternidae</taxon>
        <taxon>Platysternon</taxon>
    </lineage>
</organism>
<dbReference type="InterPro" id="IPR011162">
    <property type="entry name" value="MHC_I/II-like_Ag-recog"/>
</dbReference>
<evidence type="ECO:0000313" key="3">
    <source>
        <dbReference type="Proteomes" id="UP000297703"/>
    </source>
</evidence>
<dbReference type="EMBL" id="QXTE01001224">
    <property type="protein sequence ID" value="TFJ95821.1"/>
    <property type="molecule type" value="Genomic_DNA"/>
</dbReference>
<reference evidence="2 3" key="2">
    <citation type="submission" date="2019-04" db="EMBL/GenBank/DDBJ databases">
        <title>The genome sequence of big-headed turtle.</title>
        <authorList>
            <person name="Gong S."/>
        </authorList>
    </citation>
    <scope>NUCLEOTIDE SEQUENCE [LARGE SCALE GENOMIC DNA]</scope>
    <source>
        <strain evidence="2">DO16091913</strain>
        <tissue evidence="2">Muscle</tissue>
    </source>
</reference>
<dbReference type="OrthoDB" id="8890485at2759"/>
<accession>A0A4D9DHA9</accession>